<evidence type="ECO:0000313" key="7">
    <source>
        <dbReference type="Proteomes" id="UP000596977"/>
    </source>
</evidence>
<dbReference type="SUPFAM" id="SSF46689">
    <property type="entry name" value="Homeodomain-like"/>
    <property type="match status" value="1"/>
</dbReference>
<dbReference type="GO" id="GO:0003677">
    <property type="term" value="F:DNA binding"/>
    <property type="evidence" value="ECO:0007669"/>
    <property type="project" value="UniProtKB-UniRule"/>
</dbReference>
<feature type="DNA-binding region" description="H-T-H motif" evidence="4">
    <location>
        <begin position="31"/>
        <end position="50"/>
    </location>
</feature>
<dbReference type="PANTHER" id="PTHR47506">
    <property type="entry name" value="TRANSCRIPTIONAL REGULATORY PROTEIN"/>
    <property type="match status" value="1"/>
</dbReference>
<dbReference type="RefSeq" id="WP_164735036.1">
    <property type="nucleotide sequence ID" value="NZ_BMKB01000001.1"/>
</dbReference>
<gene>
    <name evidence="6" type="ORF">GCM10011499_04750</name>
</gene>
<keyword evidence="3" id="KW-0804">Transcription</keyword>
<evidence type="ECO:0000313" key="6">
    <source>
        <dbReference type="EMBL" id="GGA38399.1"/>
    </source>
</evidence>
<comment type="caution">
    <text evidence="6">The sequence shown here is derived from an EMBL/GenBank/DDBJ whole genome shotgun (WGS) entry which is preliminary data.</text>
</comment>
<dbReference type="PROSITE" id="PS50977">
    <property type="entry name" value="HTH_TETR_2"/>
    <property type="match status" value="1"/>
</dbReference>
<evidence type="ECO:0000256" key="4">
    <source>
        <dbReference type="PROSITE-ProRule" id="PRU00335"/>
    </source>
</evidence>
<dbReference type="Pfam" id="PF00440">
    <property type="entry name" value="TetR_N"/>
    <property type="match status" value="1"/>
</dbReference>
<dbReference type="InterPro" id="IPR001647">
    <property type="entry name" value="HTH_TetR"/>
</dbReference>
<keyword evidence="2 4" id="KW-0238">DNA-binding</keyword>
<evidence type="ECO:0000256" key="1">
    <source>
        <dbReference type="ARBA" id="ARBA00023015"/>
    </source>
</evidence>
<dbReference type="SUPFAM" id="SSF48498">
    <property type="entry name" value="Tetracyclin repressor-like, C-terminal domain"/>
    <property type="match status" value="1"/>
</dbReference>
<dbReference type="InterPro" id="IPR036271">
    <property type="entry name" value="Tet_transcr_reg_TetR-rel_C_sf"/>
</dbReference>
<evidence type="ECO:0000256" key="3">
    <source>
        <dbReference type="ARBA" id="ARBA00023163"/>
    </source>
</evidence>
<keyword evidence="7" id="KW-1185">Reference proteome</keyword>
<dbReference type="PRINTS" id="PR00455">
    <property type="entry name" value="HTHTETR"/>
</dbReference>
<feature type="domain" description="HTH tetR-type" evidence="5">
    <location>
        <begin position="8"/>
        <end position="68"/>
    </location>
</feature>
<name>A0A916VUT2_9HYPH</name>
<accession>A0A916VUT2</accession>
<protein>
    <recommendedName>
        <fullName evidence="5">HTH tetR-type domain-containing protein</fullName>
    </recommendedName>
</protein>
<dbReference type="InterPro" id="IPR009057">
    <property type="entry name" value="Homeodomain-like_sf"/>
</dbReference>
<dbReference type="PANTHER" id="PTHR47506:SF6">
    <property type="entry name" value="HTH-TYPE TRANSCRIPTIONAL REPRESSOR NEMR"/>
    <property type="match status" value="1"/>
</dbReference>
<dbReference type="Gene3D" id="1.10.357.10">
    <property type="entry name" value="Tetracycline Repressor, domain 2"/>
    <property type="match status" value="1"/>
</dbReference>
<organism evidence="6 7">
    <name type="scientific">Pelagibacterium lentulum</name>
    <dbReference type="NCBI Taxonomy" id="2029865"/>
    <lineage>
        <taxon>Bacteria</taxon>
        <taxon>Pseudomonadati</taxon>
        <taxon>Pseudomonadota</taxon>
        <taxon>Alphaproteobacteria</taxon>
        <taxon>Hyphomicrobiales</taxon>
        <taxon>Devosiaceae</taxon>
        <taxon>Pelagibacterium</taxon>
    </lineage>
</organism>
<dbReference type="Proteomes" id="UP000596977">
    <property type="component" value="Unassembled WGS sequence"/>
</dbReference>
<dbReference type="AlphaFoldDB" id="A0A916VUT2"/>
<evidence type="ECO:0000259" key="5">
    <source>
        <dbReference type="PROSITE" id="PS50977"/>
    </source>
</evidence>
<proteinExistence type="predicted"/>
<dbReference type="EMBL" id="BMKB01000001">
    <property type="protein sequence ID" value="GGA38399.1"/>
    <property type="molecule type" value="Genomic_DNA"/>
</dbReference>
<evidence type="ECO:0000256" key="2">
    <source>
        <dbReference type="ARBA" id="ARBA00023125"/>
    </source>
</evidence>
<reference evidence="6 7" key="1">
    <citation type="journal article" date="2014" name="Int. J. Syst. Evol. Microbiol.">
        <title>Complete genome sequence of Corynebacterium casei LMG S-19264T (=DSM 44701T), isolated from a smear-ripened cheese.</title>
        <authorList>
            <consortium name="US DOE Joint Genome Institute (JGI-PGF)"/>
            <person name="Walter F."/>
            <person name="Albersmeier A."/>
            <person name="Kalinowski J."/>
            <person name="Ruckert C."/>
        </authorList>
    </citation>
    <scope>NUCLEOTIDE SEQUENCE [LARGE SCALE GENOMIC DNA]</scope>
    <source>
        <strain evidence="6 7">CGMCC 1.15896</strain>
    </source>
</reference>
<keyword evidence="1" id="KW-0805">Transcription regulation</keyword>
<sequence length="201" mass="22236">MNREDKKRQTREALLQAARAEIVEHGIPAISIRRICEQAGFTQGAFYAHFENRNAMLEAVMIAHMQTSLSTFEKIIAQEDLDLEDALSLLADWLKSIKAQPEATMLTLELQMQAHRDVAFAKTYSRLRTDQHAVVAEGLAQLLERHNLAAKVSPREMAIGFSALWSGFALQGSDPHNPSIDGLLLTFTKALIGPAEKAGKA</sequence>